<comment type="caution">
    <text evidence="6">The sequence shown here is derived from an EMBL/GenBank/DDBJ whole genome shotgun (WGS) entry which is preliminary data.</text>
</comment>
<dbReference type="Pfam" id="PF03466">
    <property type="entry name" value="LysR_substrate"/>
    <property type="match status" value="1"/>
</dbReference>
<evidence type="ECO:0000313" key="6">
    <source>
        <dbReference type="EMBL" id="MFC2970340.1"/>
    </source>
</evidence>
<dbReference type="PANTHER" id="PTHR30346">
    <property type="entry name" value="TRANSCRIPTIONAL DUAL REGULATOR HCAR-RELATED"/>
    <property type="match status" value="1"/>
</dbReference>
<dbReference type="PRINTS" id="PR00039">
    <property type="entry name" value="HTHLYSR"/>
</dbReference>
<dbReference type="EMBL" id="JBHRSK010000018">
    <property type="protein sequence ID" value="MFC2970340.1"/>
    <property type="molecule type" value="Genomic_DNA"/>
</dbReference>
<dbReference type="PANTHER" id="PTHR30346:SF0">
    <property type="entry name" value="HCA OPERON TRANSCRIPTIONAL ACTIVATOR HCAR"/>
    <property type="match status" value="1"/>
</dbReference>
<sequence length="309" mass="32960">MPLRFTLRQLEYFIAVGEAGSVARAARRANVSSPSISAAIAQLEAAFGVQLFIRRHAHALTLTPAGRELLAEARRVLAGAEGLGALAADIGGEVSGPLAIACLKTFAPLLLPDLRRAFEAAHPAVRATQYELDHADILEGLLRGALDIGLTYDLPLPEGIAFQPLATLDPWVIVAPSHPLAGKPEIVPEDLRGQPMVLLDLPYSADYFLTLFDQIGTPPLIAERTRDMAVLRSLVANGYGYSLINTRTRAEQAPDGKRLAFVPLRGGLRPLQLGLVTTAAPHARRTVAAFAEHCRSSIARDGLPGCLPG</sequence>
<dbReference type="Pfam" id="PF00126">
    <property type="entry name" value="HTH_1"/>
    <property type="match status" value="1"/>
</dbReference>
<dbReference type="InterPro" id="IPR036388">
    <property type="entry name" value="WH-like_DNA-bd_sf"/>
</dbReference>
<proteinExistence type="inferred from homology"/>
<name>A0ABV7AM50_9RHOB</name>
<dbReference type="Proteomes" id="UP001595443">
    <property type="component" value="Unassembled WGS sequence"/>
</dbReference>
<dbReference type="Gene3D" id="3.40.190.10">
    <property type="entry name" value="Periplasmic binding protein-like II"/>
    <property type="match status" value="2"/>
</dbReference>
<feature type="domain" description="HTH lysR-type" evidence="5">
    <location>
        <begin position="5"/>
        <end position="63"/>
    </location>
</feature>
<keyword evidence="4" id="KW-0804">Transcription</keyword>
<evidence type="ECO:0000259" key="5">
    <source>
        <dbReference type="PROSITE" id="PS50931"/>
    </source>
</evidence>
<evidence type="ECO:0000256" key="4">
    <source>
        <dbReference type="ARBA" id="ARBA00023163"/>
    </source>
</evidence>
<dbReference type="RefSeq" id="WP_377835204.1">
    <property type="nucleotide sequence ID" value="NZ_JBHRSK010000018.1"/>
</dbReference>
<protein>
    <submittedName>
        <fullName evidence="6">LysR family transcriptional regulator</fullName>
    </submittedName>
</protein>
<organism evidence="6 7">
    <name type="scientific">Acidimangrovimonas pyrenivorans</name>
    <dbReference type="NCBI Taxonomy" id="2030798"/>
    <lineage>
        <taxon>Bacteria</taxon>
        <taxon>Pseudomonadati</taxon>
        <taxon>Pseudomonadota</taxon>
        <taxon>Alphaproteobacteria</taxon>
        <taxon>Rhodobacterales</taxon>
        <taxon>Paracoccaceae</taxon>
        <taxon>Acidimangrovimonas</taxon>
    </lineage>
</organism>
<evidence type="ECO:0000256" key="3">
    <source>
        <dbReference type="ARBA" id="ARBA00023125"/>
    </source>
</evidence>
<dbReference type="PROSITE" id="PS50931">
    <property type="entry name" value="HTH_LYSR"/>
    <property type="match status" value="1"/>
</dbReference>
<keyword evidence="7" id="KW-1185">Reference proteome</keyword>
<dbReference type="SUPFAM" id="SSF46785">
    <property type="entry name" value="Winged helix' DNA-binding domain"/>
    <property type="match status" value="1"/>
</dbReference>
<dbReference type="Gene3D" id="1.10.10.10">
    <property type="entry name" value="Winged helix-like DNA-binding domain superfamily/Winged helix DNA-binding domain"/>
    <property type="match status" value="1"/>
</dbReference>
<evidence type="ECO:0000313" key="7">
    <source>
        <dbReference type="Proteomes" id="UP001595443"/>
    </source>
</evidence>
<evidence type="ECO:0000256" key="2">
    <source>
        <dbReference type="ARBA" id="ARBA00023015"/>
    </source>
</evidence>
<comment type="similarity">
    <text evidence="1">Belongs to the LysR transcriptional regulatory family.</text>
</comment>
<dbReference type="SUPFAM" id="SSF53850">
    <property type="entry name" value="Periplasmic binding protein-like II"/>
    <property type="match status" value="1"/>
</dbReference>
<dbReference type="InterPro" id="IPR000847">
    <property type="entry name" value="LysR_HTH_N"/>
</dbReference>
<gene>
    <name evidence="6" type="ORF">ACFOES_19765</name>
</gene>
<keyword evidence="3" id="KW-0238">DNA-binding</keyword>
<evidence type="ECO:0000256" key="1">
    <source>
        <dbReference type="ARBA" id="ARBA00009437"/>
    </source>
</evidence>
<dbReference type="InterPro" id="IPR036390">
    <property type="entry name" value="WH_DNA-bd_sf"/>
</dbReference>
<accession>A0ABV7AM50</accession>
<keyword evidence="2" id="KW-0805">Transcription regulation</keyword>
<reference evidence="7" key="1">
    <citation type="journal article" date="2019" name="Int. J. Syst. Evol. Microbiol.">
        <title>The Global Catalogue of Microorganisms (GCM) 10K type strain sequencing project: providing services to taxonomists for standard genome sequencing and annotation.</title>
        <authorList>
            <consortium name="The Broad Institute Genomics Platform"/>
            <consortium name="The Broad Institute Genome Sequencing Center for Infectious Disease"/>
            <person name="Wu L."/>
            <person name="Ma J."/>
        </authorList>
    </citation>
    <scope>NUCLEOTIDE SEQUENCE [LARGE SCALE GENOMIC DNA]</scope>
    <source>
        <strain evidence="7">KCTC 62192</strain>
    </source>
</reference>
<dbReference type="InterPro" id="IPR005119">
    <property type="entry name" value="LysR_subst-bd"/>
</dbReference>